<dbReference type="InterPro" id="IPR046796">
    <property type="entry name" value="Transposase_32_dom"/>
</dbReference>
<dbReference type="Gramene" id="PGSC0003DMT400093608">
    <property type="protein sequence ID" value="PGSC0003DMT400093608"/>
    <property type="gene ID" value="PGSC0003DMG400043179"/>
</dbReference>
<organism evidence="3 4">
    <name type="scientific">Solanum tuberosum</name>
    <name type="common">Potato</name>
    <dbReference type="NCBI Taxonomy" id="4113"/>
    <lineage>
        <taxon>Eukaryota</taxon>
        <taxon>Viridiplantae</taxon>
        <taxon>Streptophyta</taxon>
        <taxon>Embryophyta</taxon>
        <taxon>Tracheophyta</taxon>
        <taxon>Spermatophyta</taxon>
        <taxon>Magnoliopsida</taxon>
        <taxon>eudicotyledons</taxon>
        <taxon>Gunneridae</taxon>
        <taxon>Pentapetalae</taxon>
        <taxon>asterids</taxon>
        <taxon>lamiids</taxon>
        <taxon>Solanales</taxon>
        <taxon>Solanaceae</taxon>
        <taxon>Solanoideae</taxon>
        <taxon>Solaneae</taxon>
        <taxon>Solanum</taxon>
    </lineage>
</organism>
<reference evidence="3" key="2">
    <citation type="submission" date="2015-06" db="UniProtKB">
        <authorList>
            <consortium name="EnsemblPlants"/>
        </authorList>
    </citation>
    <scope>IDENTIFICATION</scope>
    <source>
        <strain evidence="3">DM1-3 516 R44</strain>
    </source>
</reference>
<name>M1DSB4_SOLTU</name>
<dbReference type="HOGENOM" id="CLU_029307_12_0_1"/>
<dbReference type="GO" id="GO:0009523">
    <property type="term" value="C:photosystem II"/>
    <property type="evidence" value="ECO:0000318"/>
    <property type="project" value="GO_Central"/>
</dbReference>
<dbReference type="InParanoid" id="M1DSB4"/>
<dbReference type="PANTHER" id="PTHR33180">
    <property type="entry name" value="PHOTOSYSTEM II CP43 REACTION CENTER PROTEIN"/>
    <property type="match status" value="1"/>
</dbReference>
<proteinExistence type="predicted"/>
<evidence type="ECO:0000313" key="4">
    <source>
        <dbReference type="Proteomes" id="UP000011115"/>
    </source>
</evidence>
<sequence length="196" mass="21461">MKKLLAPLISDGTTKWLEAGDPIEKKDLNIAVRFWFGFISSTIMPSQNESILRLAKAACLGCIIEETRINLGTIMAQEMVMRAKQRQTSLLFPVLITELCRRARVPRDAKKNVEVIPTSSTDIWRIEAEYLKNQAEKKKAAQVVDPQTLPAKPPLPTRAPGPSGTSSVVPSDIPSSSDAKLPSRATVVAVSQNPLT</sequence>
<reference evidence="4" key="1">
    <citation type="journal article" date="2011" name="Nature">
        <title>Genome sequence and analysis of the tuber crop potato.</title>
        <authorList>
            <consortium name="The Potato Genome Sequencing Consortium"/>
        </authorList>
    </citation>
    <scope>NUCLEOTIDE SEQUENCE [LARGE SCALE GENOMIC DNA]</scope>
    <source>
        <strain evidence="4">cv. DM1-3 516 R44</strain>
    </source>
</reference>
<dbReference type="AlphaFoldDB" id="M1DSB4"/>
<evidence type="ECO:0000313" key="3">
    <source>
        <dbReference type="EnsemblPlants" id="PGSC0003DMT400093608"/>
    </source>
</evidence>
<dbReference type="EnsemblPlants" id="PGSC0003DMT400093608">
    <property type="protein sequence ID" value="PGSC0003DMT400093608"/>
    <property type="gene ID" value="PGSC0003DMG400043179"/>
</dbReference>
<evidence type="ECO:0000259" key="2">
    <source>
        <dbReference type="Pfam" id="PF20167"/>
    </source>
</evidence>
<dbReference type="PaxDb" id="4113-PGSC0003DMT400093608"/>
<dbReference type="GO" id="GO:0009579">
    <property type="term" value="C:thylakoid"/>
    <property type="evidence" value="ECO:0000318"/>
    <property type="project" value="GO_Central"/>
</dbReference>
<feature type="compositionally biased region" description="Low complexity" evidence="1">
    <location>
        <begin position="160"/>
        <end position="178"/>
    </location>
</feature>
<dbReference type="Pfam" id="PF20167">
    <property type="entry name" value="Transposase_32"/>
    <property type="match status" value="1"/>
</dbReference>
<keyword evidence="4" id="KW-1185">Reference proteome</keyword>
<accession>M1DSB4</accession>
<dbReference type="PANTHER" id="PTHR33180:SF31">
    <property type="entry name" value="POLYPROTEIN PROTEIN"/>
    <property type="match status" value="1"/>
</dbReference>
<evidence type="ECO:0000256" key="1">
    <source>
        <dbReference type="SAM" id="MobiDB-lite"/>
    </source>
</evidence>
<dbReference type="Proteomes" id="UP000011115">
    <property type="component" value="Unassembled WGS sequence"/>
</dbReference>
<feature type="domain" description="Putative plant transposon protein" evidence="2">
    <location>
        <begin position="4"/>
        <end position="106"/>
    </location>
</feature>
<protein>
    <recommendedName>
        <fullName evidence="2">Putative plant transposon protein domain-containing protein</fullName>
    </recommendedName>
</protein>
<feature type="region of interest" description="Disordered" evidence="1">
    <location>
        <begin position="139"/>
        <end position="196"/>
    </location>
</feature>